<gene>
    <name evidence="1" type="ORF">U4I38_03355</name>
</gene>
<organism evidence="1 2">
    <name type="scientific">Stenotrophomonas maltophilia</name>
    <name type="common">Pseudomonas maltophilia</name>
    <name type="synonym">Xanthomonas maltophilia</name>
    <dbReference type="NCBI Taxonomy" id="40324"/>
    <lineage>
        <taxon>Bacteria</taxon>
        <taxon>Pseudomonadati</taxon>
        <taxon>Pseudomonadota</taxon>
        <taxon>Gammaproteobacteria</taxon>
        <taxon>Lysobacterales</taxon>
        <taxon>Lysobacteraceae</taxon>
        <taxon>Stenotrophomonas</taxon>
        <taxon>Stenotrophomonas maltophilia group</taxon>
    </lineage>
</organism>
<dbReference type="AlphaFoldDB" id="A0AAJ2THS7"/>
<dbReference type="Proteomes" id="UP001288387">
    <property type="component" value="Unassembled WGS sequence"/>
</dbReference>
<evidence type="ECO:0000313" key="2">
    <source>
        <dbReference type="Proteomes" id="UP001288387"/>
    </source>
</evidence>
<comment type="caution">
    <text evidence="1">The sequence shown here is derived from an EMBL/GenBank/DDBJ whole genome shotgun (WGS) entry which is preliminary data.</text>
</comment>
<evidence type="ECO:0000313" key="1">
    <source>
        <dbReference type="EMBL" id="MDZ5763504.1"/>
    </source>
</evidence>
<dbReference type="EMBL" id="JAXRVB010000002">
    <property type="protein sequence ID" value="MDZ5763504.1"/>
    <property type="molecule type" value="Genomic_DNA"/>
</dbReference>
<name>A0AAJ2THS7_STEMA</name>
<dbReference type="RefSeq" id="WP_239503721.1">
    <property type="nucleotide sequence ID" value="NZ_JAKJQX010000001.1"/>
</dbReference>
<sequence length="169" mass="18613">MVDDRVAIAISIRATADRILPAMDSRLEIADSMSVPRHSGWVQSGERWDLWWNGRSVANIVPHAVLGFRVCLEARRVPKAKIVAAANARQAKRYAERWCAARLCPQLRLRDAVARVVGATLEAGRSSPVQSRQQRQQARRLAEAGAGEVARIKKVLALRKAVPAPIIAP</sequence>
<accession>A0AAJ2THS7</accession>
<protein>
    <submittedName>
        <fullName evidence="1">Uncharacterized protein</fullName>
    </submittedName>
</protein>
<proteinExistence type="predicted"/>
<reference evidence="1" key="1">
    <citation type="submission" date="2023-12" db="EMBL/GenBank/DDBJ databases">
        <title>'Antibacterial potential of Stenotrophomonas maltophilia cystic fibrosis isolates' (manuscript under preparation).</title>
        <authorList>
            <person name="Crisan C.V."/>
            <person name="Pettis M."/>
            <person name="Goldberg J.B."/>
        </authorList>
    </citation>
    <scope>NUCLEOTIDE SEQUENCE</scope>
    <source>
        <strain evidence="1">CCV129</strain>
    </source>
</reference>